<reference evidence="8 11" key="2">
    <citation type="submission" date="2019-04" db="EMBL/GenBank/DDBJ databases">
        <title>Crypto-aerobic microbial life in anoxic (sulfidic) marine sediments.</title>
        <authorList>
            <person name="Bhattacharya S."/>
            <person name="Roy C."/>
            <person name="Mondal N."/>
            <person name="Sarkar J."/>
            <person name="Mandal S."/>
            <person name="Rameez M.J."/>
            <person name="Ghosh W."/>
        </authorList>
    </citation>
    <scope>NUCLEOTIDE SEQUENCE [LARGE SCALE GENOMIC DNA]</scope>
    <source>
        <strain evidence="8 11">SBBB</strain>
    </source>
</reference>
<evidence type="ECO:0000256" key="2">
    <source>
        <dbReference type="ARBA" id="ARBA00010736"/>
    </source>
</evidence>
<dbReference type="PROSITE" id="PS00369">
    <property type="entry name" value="PTS_HPR_HIS"/>
    <property type="match status" value="1"/>
</dbReference>
<dbReference type="InterPro" id="IPR035895">
    <property type="entry name" value="HPr-like_sf"/>
</dbReference>
<evidence type="ECO:0000313" key="10">
    <source>
        <dbReference type="Proteomes" id="UP000186904"/>
    </source>
</evidence>
<protein>
    <submittedName>
        <fullName evidence="6 8">Phosphocarrier protein</fullName>
    </submittedName>
</protein>
<dbReference type="GO" id="GO:0009401">
    <property type="term" value="P:phosphoenolpyruvate-dependent sugar phosphotransferase system"/>
    <property type="evidence" value="ECO:0007669"/>
    <property type="project" value="UniProtKB-KW"/>
</dbReference>
<evidence type="ECO:0000256" key="4">
    <source>
        <dbReference type="ARBA" id="ARBA00022683"/>
    </source>
</evidence>
<reference evidence="9 10" key="1">
    <citation type="submission" date="2016-10" db="EMBL/GenBank/DDBJ databases">
        <authorList>
            <person name="de Groot N.N."/>
        </authorList>
    </citation>
    <scope>NUCLEOTIDE SEQUENCE [LARGE SCALE GENOMIC DNA]</scope>
    <source>
        <strain evidence="7 9">CGMCC 1.9095</strain>
        <strain evidence="6 10">DSM 22558</strain>
    </source>
</reference>
<proteinExistence type="inferred from homology"/>
<evidence type="ECO:0000313" key="11">
    <source>
        <dbReference type="Proteomes" id="UP000305198"/>
    </source>
</evidence>
<dbReference type="EMBL" id="FOGN01000008">
    <property type="protein sequence ID" value="SES33002.1"/>
    <property type="molecule type" value="Genomic_DNA"/>
</dbReference>
<dbReference type="PANTHER" id="PTHR33705:SF2">
    <property type="entry name" value="PHOSPHOCARRIER PROTEIN NPR"/>
    <property type="match status" value="1"/>
</dbReference>
<dbReference type="InterPro" id="IPR050399">
    <property type="entry name" value="HPr"/>
</dbReference>
<feature type="domain" description="HPr" evidence="5">
    <location>
        <begin position="3"/>
        <end position="91"/>
    </location>
</feature>
<sequence length="92" mass="10024">MTQLTERVRIINKLGLHARAAAKFVNVAKQHECSVRVGGDEQQMVDGKSIMQVMMLAASKGSEICISCEGEHAEQAMAELIGLINDYFGEGE</sequence>
<dbReference type="Proteomes" id="UP000305198">
    <property type="component" value="Unassembled WGS sequence"/>
</dbReference>
<evidence type="ECO:0000313" key="7">
    <source>
        <dbReference type="EMBL" id="SFM33110.1"/>
    </source>
</evidence>
<dbReference type="Gene3D" id="3.30.1340.10">
    <property type="entry name" value="HPr-like"/>
    <property type="match status" value="1"/>
</dbReference>
<dbReference type="CDD" id="cd00367">
    <property type="entry name" value="PTS-HPr_like"/>
    <property type="match status" value="1"/>
</dbReference>
<dbReference type="AlphaFoldDB" id="A0A031M7C3"/>
<evidence type="ECO:0000313" key="8">
    <source>
        <dbReference type="EMBL" id="TKA92005.1"/>
    </source>
</evidence>
<dbReference type="STRING" id="653930.SAMN05216589_3232"/>
<evidence type="ECO:0000313" key="9">
    <source>
        <dbReference type="Proteomes" id="UP000186599"/>
    </source>
</evidence>
<dbReference type="InterPro" id="IPR000032">
    <property type="entry name" value="HPr-like"/>
</dbReference>
<evidence type="ECO:0000256" key="1">
    <source>
        <dbReference type="ARBA" id="ARBA00004496"/>
    </source>
</evidence>
<dbReference type="RefSeq" id="WP_036992805.1">
    <property type="nucleotide sequence ID" value="NZ_FOGN01000008.1"/>
</dbReference>
<dbReference type="PROSITE" id="PS51350">
    <property type="entry name" value="PTS_HPR_DOM"/>
    <property type="match status" value="1"/>
</dbReference>
<dbReference type="NCBIfam" id="TIGR01003">
    <property type="entry name" value="PTS_HPr_family"/>
    <property type="match status" value="1"/>
</dbReference>
<keyword evidence="9" id="KW-1185">Reference proteome</keyword>
<dbReference type="OrthoDB" id="9798965at2"/>
<dbReference type="InterPro" id="IPR001020">
    <property type="entry name" value="PTS_HPr_His_P_site"/>
</dbReference>
<gene>
    <name evidence="8" type="ORF">FA869_06285</name>
    <name evidence="7" type="ORF">SAMN04487855_3229</name>
    <name evidence="6" type="ORF">SAMN05216589_3232</name>
</gene>
<dbReference type="EMBL" id="FOUA01000008">
    <property type="protein sequence ID" value="SFM33110.1"/>
    <property type="molecule type" value="Genomic_DNA"/>
</dbReference>
<name>A0A031M7C3_9GAMM</name>
<dbReference type="Proteomes" id="UP000186904">
    <property type="component" value="Unassembled WGS sequence"/>
</dbReference>
<keyword evidence="3" id="KW-0963">Cytoplasm</keyword>
<comment type="subcellular location">
    <subcellularLocation>
        <location evidence="1">Cytoplasm</location>
    </subcellularLocation>
</comment>
<dbReference type="PANTHER" id="PTHR33705">
    <property type="entry name" value="PHOSPHOCARRIER PROTEIN HPR"/>
    <property type="match status" value="1"/>
</dbReference>
<dbReference type="Proteomes" id="UP000186599">
    <property type="component" value="Unassembled WGS sequence"/>
</dbReference>
<dbReference type="SUPFAM" id="SSF55594">
    <property type="entry name" value="HPr-like"/>
    <property type="match status" value="1"/>
</dbReference>
<dbReference type="Pfam" id="PF00381">
    <property type="entry name" value="PTS-HPr"/>
    <property type="match status" value="1"/>
</dbReference>
<comment type="similarity">
    <text evidence="2">Belongs to the HPr family.</text>
</comment>
<keyword evidence="4" id="KW-0598">Phosphotransferase system</keyword>
<dbReference type="EMBL" id="SWAV01000002">
    <property type="protein sequence ID" value="TKA92005.1"/>
    <property type="molecule type" value="Genomic_DNA"/>
</dbReference>
<evidence type="ECO:0000259" key="5">
    <source>
        <dbReference type="PROSITE" id="PS51350"/>
    </source>
</evidence>
<dbReference type="GO" id="GO:0005737">
    <property type="term" value="C:cytoplasm"/>
    <property type="evidence" value="ECO:0007669"/>
    <property type="project" value="UniProtKB-SubCell"/>
</dbReference>
<accession>A0A031M7C3</accession>
<evidence type="ECO:0000313" key="6">
    <source>
        <dbReference type="EMBL" id="SES33002.1"/>
    </source>
</evidence>
<dbReference type="PRINTS" id="PR00107">
    <property type="entry name" value="PHOSPHOCPHPR"/>
</dbReference>
<organism evidence="8 11">
    <name type="scientific">Halopseudomonas bauzanensis</name>
    <dbReference type="NCBI Taxonomy" id="653930"/>
    <lineage>
        <taxon>Bacteria</taxon>
        <taxon>Pseudomonadati</taxon>
        <taxon>Pseudomonadota</taxon>
        <taxon>Gammaproteobacteria</taxon>
        <taxon>Pseudomonadales</taxon>
        <taxon>Pseudomonadaceae</taxon>
        <taxon>Halopseudomonas</taxon>
    </lineage>
</organism>
<evidence type="ECO:0000256" key="3">
    <source>
        <dbReference type="ARBA" id="ARBA00022490"/>
    </source>
</evidence>